<organism evidence="2 3">
    <name type="scientific">Variovorax guangxiensis</name>
    <dbReference type="NCBI Taxonomy" id="1775474"/>
    <lineage>
        <taxon>Bacteria</taxon>
        <taxon>Pseudomonadati</taxon>
        <taxon>Pseudomonadota</taxon>
        <taxon>Betaproteobacteria</taxon>
        <taxon>Burkholderiales</taxon>
        <taxon>Comamonadaceae</taxon>
        <taxon>Variovorax</taxon>
    </lineage>
</organism>
<name>A0A502DLA8_9BURK</name>
<accession>A0A502DLA8</accession>
<gene>
    <name evidence="2" type="ORF">EAH82_18025</name>
</gene>
<comment type="caution">
    <text evidence="2">The sequence shown here is derived from an EMBL/GenBank/DDBJ whole genome shotgun (WGS) entry which is preliminary data.</text>
</comment>
<evidence type="ECO:0000259" key="1">
    <source>
        <dbReference type="PROSITE" id="PS50878"/>
    </source>
</evidence>
<dbReference type="AlphaFoldDB" id="A0A502DLA8"/>
<protein>
    <recommendedName>
        <fullName evidence="1">Reverse transcriptase domain-containing protein</fullName>
    </recommendedName>
</protein>
<dbReference type="Proteomes" id="UP000319212">
    <property type="component" value="Unassembled WGS sequence"/>
</dbReference>
<reference evidence="2 3" key="1">
    <citation type="journal article" date="2019" name="Environ. Microbiol.">
        <title>Species interactions and distinct microbial communities in high Arctic permafrost affected cryosols are associated with the CH4 and CO2 gas fluxes.</title>
        <authorList>
            <person name="Altshuler I."/>
            <person name="Hamel J."/>
            <person name="Turney S."/>
            <person name="Magnuson E."/>
            <person name="Levesque R."/>
            <person name="Greer C."/>
            <person name="Whyte L.G."/>
        </authorList>
    </citation>
    <scope>NUCLEOTIDE SEQUENCE [LARGE SCALE GENOMIC DNA]</scope>
    <source>
        <strain evidence="2 3">S06.C</strain>
    </source>
</reference>
<evidence type="ECO:0000313" key="3">
    <source>
        <dbReference type="Proteomes" id="UP000319212"/>
    </source>
</evidence>
<feature type="domain" description="Reverse transcriptase" evidence="1">
    <location>
        <begin position="1"/>
        <end position="179"/>
    </location>
</feature>
<dbReference type="EMBL" id="RCZI01000005">
    <property type="protein sequence ID" value="TPG25430.1"/>
    <property type="molecule type" value="Genomic_DNA"/>
</dbReference>
<sequence>MHKAFGDYTKAVRTERADFEHSLSFDVASYFNAIYHHDLASWFSNLKDVKPEDAKAFGIFMREINSGRSIDFLPHGLYPTKMIGAGFLSFLESSEEIKSACSLRFMDDIHLFDDSEETLVSDFLKIQDLLGGLALNVNAAKTSFDFGLGTVNESASEIRIRLMEILVDDQPRTYFGSGSDWSDKDEEDYGDGDRDAISVERISELEGLLLDGRADEADVELILGILQENDAVPAIAIPTLYARFPNIAKQLYKLVAASDERSKIAEGFADVLNSNAELLEYQLFWLAVIAEDHLHDTDEFGKIVMGVYERSEPYEIVAAKVLEIPNQTFGLKAIRARILKSGASNWKSWASAIGARTLPVAERNHVLGYFANGSPMNYLIANCVKKL</sequence>
<dbReference type="PROSITE" id="PS50878">
    <property type="entry name" value="RT_POL"/>
    <property type="match status" value="1"/>
</dbReference>
<dbReference type="InterPro" id="IPR000477">
    <property type="entry name" value="RT_dom"/>
</dbReference>
<evidence type="ECO:0000313" key="2">
    <source>
        <dbReference type="EMBL" id="TPG25430.1"/>
    </source>
</evidence>
<proteinExistence type="predicted"/>